<evidence type="ECO:0000259" key="4">
    <source>
        <dbReference type="Pfam" id="PF01425"/>
    </source>
</evidence>
<evidence type="ECO:0000256" key="2">
    <source>
        <dbReference type="SAM" id="MobiDB-lite"/>
    </source>
</evidence>
<dbReference type="Proteomes" id="UP000325902">
    <property type="component" value="Unassembled WGS sequence"/>
</dbReference>
<dbReference type="Gene3D" id="1.20.58.1700">
    <property type="match status" value="1"/>
</dbReference>
<dbReference type="InterPro" id="IPR000868">
    <property type="entry name" value="Isochorismatase-like_dom"/>
</dbReference>
<proteinExistence type="inferred from homology"/>
<dbReference type="OrthoDB" id="167809at2759"/>
<dbReference type="PANTHER" id="PTHR11895">
    <property type="entry name" value="TRANSAMIDASE"/>
    <property type="match status" value="1"/>
</dbReference>
<dbReference type="InterPro" id="IPR023631">
    <property type="entry name" value="Amidase_dom"/>
</dbReference>
<evidence type="ECO:0000313" key="6">
    <source>
        <dbReference type="Proteomes" id="UP000325902"/>
    </source>
</evidence>
<dbReference type="GO" id="GO:0016787">
    <property type="term" value="F:hydrolase activity"/>
    <property type="evidence" value="ECO:0007669"/>
    <property type="project" value="UniProtKB-KW"/>
</dbReference>
<comment type="similarity">
    <text evidence="1">Belongs to the isochorismatase family.</text>
</comment>
<dbReference type="CDD" id="cd00431">
    <property type="entry name" value="cysteine_hydrolases"/>
    <property type="match status" value="1"/>
</dbReference>
<keyword evidence="6" id="KW-1185">Reference proteome</keyword>
<organism evidence="5 6">
    <name type="scientific">Lasiodiplodia theobromae</name>
    <dbReference type="NCBI Taxonomy" id="45133"/>
    <lineage>
        <taxon>Eukaryota</taxon>
        <taxon>Fungi</taxon>
        <taxon>Dikarya</taxon>
        <taxon>Ascomycota</taxon>
        <taxon>Pezizomycotina</taxon>
        <taxon>Dothideomycetes</taxon>
        <taxon>Dothideomycetes incertae sedis</taxon>
        <taxon>Botryosphaeriales</taxon>
        <taxon>Botryosphaeriaceae</taxon>
        <taxon>Lasiodiplodia</taxon>
    </lineage>
</organism>
<comment type="caution">
    <text evidence="5">The sequence shown here is derived from an EMBL/GenBank/DDBJ whole genome shotgun (WGS) entry which is preliminary data.</text>
</comment>
<dbReference type="Pfam" id="PF01425">
    <property type="entry name" value="Amidase"/>
    <property type="match status" value="1"/>
</dbReference>
<feature type="domain" description="Isochorismatase-like" evidence="3">
    <location>
        <begin position="27"/>
        <end position="212"/>
    </location>
</feature>
<dbReference type="InterPro" id="IPR036380">
    <property type="entry name" value="Isochorismatase-like_sf"/>
</dbReference>
<dbReference type="Pfam" id="PF00857">
    <property type="entry name" value="Isochorismatase"/>
    <property type="match status" value="1"/>
</dbReference>
<dbReference type="InterPro" id="IPR000120">
    <property type="entry name" value="Amidase"/>
</dbReference>
<feature type="domain" description="Amidase" evidence="4">
    <location>
        <begin position="287"/>
        <end position="711"/>
    </location>
</feature>
<keyword evidence="5" id="KW-0378">Hydrolase</keyword>
<reference evidence="5 6" key="1">
    <citation type="journal article" date="2019" name="Sci. Rep.">
        <title>A multi-omics analysis of the grapevine pathogen Lasiodiplodia theobromae reveals that temperature affects the expression of virulence- and pathogenicity-related genes.</title>
        <authorList>
            <person name="Felix C."/>
            <person name="Meneses R."/>
            <person name="Goncalves M.F.M."/>
            <person name="Tilleman L."/>
            <person name="Duarte A.S."/>
            <person name="Jorrin-Novo J.V."/>
            <person name="Van de Peer Y."/>
            <person name="Deforce D."/>
            <person name="Van Nieuwerburgh F."/>
            <person name="Esteves A.C."/>
            <person name="Alves A."/>
        </authorList>
    </citation>
    <scope>NUCLEOTIDE SEQUENCE [LARGE SCALE GENOMIC DNA]</scope>
    <source>
        <strain evidence="5 6">LA-SOL3</strain>
    </source>
</reference>
<evidence type="ECO:0000313" key="5">
    <source>
        <dbReference type="EMBL" id="KAB2575905.1"/>
    </source>
</evidence>
<feature type="region of interest" description="Disordered" evidence="2">
    <location>
        <begin position="721"/>
        <end position="761"/>
    </location>
</feature>
<dbReference type="SUPFAM" id="SSF52499">
    <property type="entry name" value="Isochorismatase-like hydrolases"/>
    <property type="match status" value="1"/>
</dbReference>
<dbReference type="EMBL" id="VCHE01000028">
    <property type="protein sequence ID" value="KAB2575905.1"/>
    <property type="molecule type" value="Genomic_DNA"/>
</dbReference>
<dbReference type="AlphaFoldDB" id="A0A5N5DDX3"/>
<dbReference type="PANTHER" id="PTHR11895:SF169">
    <property type="entry name" value="GLUTAMYL-TRNA(GLN) AMIDOTRANSFERASE"/>
    <property type="match status" value="1"/>
</dbReference>
<protein>
    <submittedName>
        <fullName evidence="5">Allophanate hydrolase</fullName>
    </submittedName>
</protein>
<dbReference type="InterPro" id="IPR036928">
    <property type="entry name" value="AS_sf"/>
</dbReference>
<evidence type="ECO:0000259" key="3">
    <source>
        <dbReference type="Pfam" id="PF00857"/>
    </source>
</evidence>
<evidence type="ECO:0000256" key="1">
    <source>
        <dbReference type="ARBA" id="ARBA00006336"/>
    </source>
</evidence>
<dbReference type="SUPFAM" id="SSF75304">
    <property type="entry name" value="Amidase signature (AS) enzymes"/>
    <property type="match status" value="1"/>
</dbReference>
<accession>A0A5N5DDX3</accession>
<sequence>MASTSSGLSQLVVDAKPFPFSFPFRHTALLVIDMQRDFLVEGGFSHSVGANLSAVQDCVRPVMRLLDSCREARLPIFHTRVGFEPDLSDCPSITLARQAPAHGNAGLTVGERGAMGRYLVRGEYGHDIIDELRPLPGEVVIDKPGKGAFWNTELLHKLKARAITHVLVAGVSTECCLSSTIREASDRGLECCVISECTAGFNEDKFRRGSLDVIHVDGGLFGFVSKLERVVKALAPLAEARISQDERYRQNGDMRIRRLQAAYRSGVSPETIMDSLYRKIEVYKGNDPAVWIHLESREAVLEAARAVQEKWPNPRERPPLFGVPFSVKDSIDIAGYQTTTACPPLTHMASESAPVYEKIIANGGIFIGKTNMDQLGTGMTGCRSPEGTPHSTMHRDYIAGGSSSGSAVSVGAGLVSFSIGTDTAGSGRIPAAFNDVVGFKPTRGLVSMRGITPACASLDCIAVLARNIGEARMVWQVIEGYDGADRYSKPPNALERHINAVGPQRQTFRFGIPPPEALDACHPLYRKIFNHVIRKLVSIGGVLKPIDWTPFEKAGKLLYDGTLVMERLANHPDDWLEKNRNYLHPVVVEVFDGAVARQSTAVQAYRDLQAKALYTRQAEETLSAGANGVDVIVTPTAPAHWTIEEVQADPVKKNSALGEYTHAANVLDLCAVSVPAGLYPLDELLGTEGNEGRLPFGVQFMGGSRMDAELLEVARRFEQSLDPSAAENERHDKYSTVGGSNMSRKRSRDETPTLVEEMNTE</sequence>
<dbReference type="Gene3D" id="3.40.50.850">
    <property type="entry name" value="Isochorismatase-like"/>
    <property type="match status" value="1"/>
</dbReference>
<gene>
    <name evidence="5" type="primary">atzF</name>
    <name evidence="5" type="ORF">DBV05_g5414</name>
</gene>
<dbReference type="Gene3D" id="3.90.1300.10">
    <property type="entry name" value="Amidase signature (AS) domain"/>
    <property type="match status" value="1"/>
</dbReference>
<name>A0A5N5DDX3_9PEZI</name>